<reference evidence="6" key="1">
    <citation type="submission" date="2023-03" db="EMBL/GenBank/DDBJ databases">
        <title>Near-Complete genome sequence of Lipomyces tetrasporous NRRL Y-64009, an oleaginous yeast capable of growing on lignocellulosic hydrolysates.</title>
        <authorList>
            <consortium name="Lawrence Berkeley National Laboratory"/>
            <person name="Jagtap S.S."/>
            <person name="Liu J.-J."/>
            <person name="Walukiewicz H.E."/>
            <person name="Pangilinan J."/>
            <person name="Lipzen A."/>
            <person name="Ahrendt S."/>
            <person name="Koriabine M."/>
            <person name="Cobaugh K."/>
            <person name="Salamov A."/>
            <person name="Yoshinaga Y."/>
            <person name="Ng V."/>
            <person name="Daum C."/>
            <person name="Grigoriev I.V."/>
            <person name="Slininger P.J."/>
            <person name="Dien B.S."/>
            <person name="Jin Y.-S."/>
            <person name="Rao C.V."/>
        </authorList>
    </citation>
    <scope>NUCLEOTIDE SEQUENCE</scope>
    <source>
        <strain evidence="6">NRRL Y-64009</strain>
    </source>
</reference>
<dbReference type="Proteomes" id="UP001217417">
    <property type="component" value="Unassembled WGS sequence"/>
</dbReference>
<dbReference type="GO" id="GO:0006508">
    <property type="term" value="P:proteolysis"/>
    <property type="evidence" value="ECO:0007669"/>
    <property type="project" value="UniProtKB-KW"/>
</dbReference>
<dbReference type="EMBL" id="JARPMG010000006">
    <property type="protein sequence ID" value="KAJ8099761.1"/>
    <property type="molecule type" value="Genomic_DNA"/>
</dbReference>
<feature type="domain" description="PPPDE" evidence="5">
    <location>
        <begin position="198"/>
        <end position="341"/>
    </location>
</feature>
<dbReference type="GO" id="GO:0101005">
    <property type="term" value="F:deubiquitinase activity"/>
    <property type="evidence" value="ECO:0007669"/>
    <property type="project" value="TreeGrafter"/>
</dbReference>
<comment type="caution">
    <text evidence="6">The sequence shown here is derived from an EMBL/GenBank/DDBJ whole genome shotgun (WGS) entry which is preliminary data.</text>
</comment>
<keyword evidence="3" id="KW-0378">Hydrolase</keyword>
<dbReference type="GeneID" id="80882941"/>
<dbReference type="GO" id="GO:0016579">
    <property type="term" value="P:protein deubiquitination"/>
    <property type="evidence" value="ECO:0007669"/>
    <property type="project" value="TreeGrafter"/>
</dbReference>
<proteinExistence type="inferred from homology"/>
<keyword evidence="7" id="KW-1185">Reference proteome</keyword>
<dbReference type="PROSITE" id="PS51858">
    <property type="entry name" value="PPPDE"/>
    <property type="match status" value="1"/>
</dbReference>
<dbReference type="RefSeq" id="XP_056043211.1">
    <property type="nucleotide sequence ID" value="XM_056187775.1"/>
</dbReference>
<feature type="region of interest" description="Disordered" evidence="4">
    <location>
        <begin position="395"/>
        <end position="473"/>
    </location>
</feature>
<keyword evidence="2" id="KW-0645">Protease</keyword>
<feature type="region of interest" description="Disordered" evidence="4">
    <location>
        <begin position="347"/>
        <end position="375"/>
    </location>
</feature>
<dbReference type="PANTHER" id="PTHR12378:SF80">
    <property type="entry name" value="IP06716P-RELATED"/>
    <property type="match status" value="1"/>
</dbReference>
<dbReference type="PANTHER" id="PTHR12378">
    <property type="entry name" value="DESUMOYLATING ISOPEPTIDASE"/>
    <property type="match status" value="1"/>
</dbReference>
<evidence type="ECO:0000259" key="5">
    <source>
        <dbReference type="PROSITE" id="PS51858"/>
    </source>
</evidence>
<name>A0AAD7VS90_9ASCO</name>
<dbReference type="Gene3D" id="3.90.1720.30">
    <property type="entry name" value="PPPDE domains"/>
    <property type="match status" value="1"/>
</dbReference>
<dbReference type="InterPro" id="IPR042266">
    <property type="entry name" value="PPPDE_sf"/>
</dbReference>
<comment type="similarity">
    <text evidence="1">Belongs to the DeSI family.</text>
</comment>
<protein>
    <submittedName>
        <fullName evidence="6">PPPDE putative peptidase domain-containing protein</fullName>
    </submittedName>
</protein>
<accession>A0AAD7VS90</accession>
<feature type="region of interest" description="Disordered" evidence="4">
    <location>
        <begin position="81"/>
        <end position="102"/>
    </location>
</feature>
<sequence length="566" mass="60586">MSVSRFQEPTSRNTTDVGSASAAATAQESPPFDSSVSSLTAVFNSQLPSSSSTFSASTSYTAPSSSAPSYASSLTTSLLPSPLVTPMVDGPKRKFSRPASLRSFSSTTQVTTVVTAAGSAVSSPSASQFPASTGSSSGPMPIPTTRRSQHNNTFNYRATNSTMPIITFPSAWSLSLSRNSDAHAMVESRHSHDGDRRMRVVINVYDLLQDSKLAPLMWTLGIGVYHSAVEIDGREYAYGGHEEHGISGIYYSKPKTLLPGGIVCKTSILHGYTSYSPAEVHAIISDLSSEYMGTSYNLLYKNCNHFTNSLLLRLTDRSAPAWLNRATLIGSALPCIIPQTYITPPECDVPVRSPSASTTSSSTRNEKSYDEMTSAPMAVQKPSLQIWSRYKSSSSQSSSLSFPSSPAKKTTAGVAKSQKSGERSSHDKDTFESEPFLISTRYIEDEVASDSGSGSGSDSDDEEGEGSIVDEKAIQSRMVKSSYGNTANSTRSSRAVYEKASIRTYSALDHSPQSEFGGGMGGTRRTLEDDTAYYCNDANSANTEGRGFLSRLLSGQANFLGRGNNR</sequence>
<evidence type="ECO:0000256" key="3">
    <source>
        <dbReference type="ARBA" id="ARBA00022801"/>
    </source>
</evidence>
<gene>
    <name evidence="6" type="ORF">POJ06DRAFT_254442</name>
</gene>
<dbReference type="SMART" id="SM01179">
    <property type="entry name" value="DUF862"/>
    <property type="match status" value="1"/>
</dbReference>
<dbReference type="InterPro" id="IPR008580">
    <property type="entry name" value="PPPDE_dom"/>
</dbReference>
<feature type="compositionally biased region" description="Low complexity" evidence="4">
    <location>
        <begin position="353"/>
        <end position="363"/>
    </location>
</feature>
<organism evidence="6 7">
    <name type="scientific">Lipomyces tetrasporus</name>
    <dbReference type="NCBI Taxonomy" id="54092"/>
    <lineage>
        <taxon>Eukaryota</taxon>
        <taxon>Fungi</taxon>
        <taxon>Dikarya</taxon>
        <taxon>Ascomycota</taxon>
        <taxon>Saccharomycotina</taxon>
        <taxon>Lipomycetes</taxon>
        <taxon>Lipomycetales</taxon>
        <taxon>Lipomycetaceae</taxon>
        <taxon>Lipomyces</taxon>
    </lineage>
</organism>
<evidence type="ECO:0000256" key="2">
    <source>
        <dbReference type="ARBA" id="ARBA00022670"/>
    </source>
</evidence>
<feature type="region of interest" description="Disordered" evidence="4">
    <location>
        <begin position="1"/>
        <end position="36"/>
    </location>
</feature>
<feature type="compositionally biased region" description="Low complexity" evidence="4">
    <location>
        <begin position="122"/>
        <end position="133"/>
    </location>
</feature>
<evidence type="ECO:0000313" key="6">
    <source>
        <dbReference type="EMBL" id="KAJ8099761.1"/>
    </source>
</evidence>
<feature type="region of interest" description="Disordered" evidence="4">
    <location>
        <begin position="122"/>
        <end position="149"/>
    </location>
</feature>
<feature type="compositionally biased region" description="Low complexity" evidence="4">
    <location>
        <begin position="395"/>
        <end position="405"/>
    </location>
</feature>
<evidence type="ECO:0000256" key="1">
    <source>
        <dbReference type="ARBA" id="ARBA00008140"/>
    </source>
</evidence>
<dbReference type="AlphaFoldDB" id="A0AAD7VS90"/>
<evidence type="ECO:0000313" key="7">
    <source>
        <dbReference type="Proteomes" id="UP001217417"/>
    </source>
</evidence>
<dbReference type="Pfam" id="PF05903">
    <property type="entry name" value="Peptidase_C97"/>
    <property type="match status" value="1"/>
</dbReference>
<feature type="compositionally biased region" description="Basic and acidic residues" evidence="4">
    <location>
        <begin position="419"/>
        <end position="431"/>
    </location>
</feature>
<evidence type="ECO:0000256" key="4">
    <source>
        <dbReference type="SAM" id="MobiDB-lite"/>
    </source>
</evidence>